<accession>A0A0N0RS89</accession>
<dbReference type="InterPro" id="IPR051276">
    <property type="entry name" value="Saccharopine_DH-like_oxidrdct"/>
</dbReference>
<comment type="similarity">
    <text evidence="1">Belongs to the saccharopine dehydrogenase family.</text>
</comment>
<evidence type="ECO:0000313" key="5">
    <source>
        <dbReference type="Proteomes" id="UP000037751"/>
    </source>
</evidence>
<proteinExistence type="inferred from homology"/>
<protein>
    <submittedName>
        <fullName evidence="4">Saccharopine dehydrogenase</fullName>
    </submittedName>
</protein>
<evidence type="ECO:0000256" key="2">
    <source>
        <dbReference type="SAM" id="Phobius"/>
    </source>
</evidence>
<dbReference type="PANTHER" id="PTHR12286:SF5">
    <property type="entry name" value="SACCHAROPINE DEHYDROGENASE-LIKE OXIDOREDUCTASE"/>
    <property type="match status" value="1"/>
</dbReference>
<evidence type="ECO:0000313" key="4">
    <source>
        <dbReference type="EMBL" id="KOS14303.1"/>
    </source>
</evidence>
<dbReference type="OrthoDB" id="10268090at2759"/>
<dbReference type="GO" id="GO:0005739">
    <property type="term" value="C:mitochondrion"/>
    <property type="evidence" value="ECO:0007669"/>
    <property type="project" value="TreeGrafter"/>
</dbReference>
<dbReference type="SUPFAM" id="SSF51735">
    <property type="entry name" value="NAD(P)-binding Rossmann-fold domains"/>
    <property type="match status" value="1"/>
</dbReference>
<keyword evidence="2" id="KW-1133">Transmembrane helix</keyword>
<gene>
    <name evidence="4" type="ORF">Malapachy_4244</name>
</gene>
<keyword evidence="2" id="KW-0472">Membrane</keyword>
<dbReference type="VEuPathDB" id="FungiDB:Malapachy_4244"/>
<dbReference type="GO" id="GO:0005811">
    <property type="term" value="C:lipid droplet"/>
    <property type="evidence" value="ECO:0007669"/>
    <property type="project" value="TreeGrafter"/>
</dbReference>
<dbReference type="AlphaFoldDB" id="A0A0N0RS89"/>
<dbReference type="Gene3D" id="3.40.50.720">
    <property type="entry name" value="NAD(P)-binding Rossmann-like Domain"/>
    <property type="match status" value="1"/>
</dbReference>
<evidence type="ECO:0000256" key="1">
    <source>
        <dbReference type="ARBA" id="ARBA00038048"/>
    </source>
</evidence>
<dbReference type="InterPro" id="IPR005097">
    <property type="entry name" value="Sacchrp_dh_NADP-bd"/>
</dbReference>
<name>A0A0N0RS89_9BASI</name>
<dbReference type="Pfam" id="PF03435">
    <property type="entry name" value="Sacchrp_dh_NADP"/>
    <property type="match status" value="1"/>
</dbReference>
<keyword evidence="2" id="KW-0812">Transmembrane</keyword>
<dbReference type="InterPro" id="IPR036291">
    <property type="entry name" value="NAD(P)-bd_dom_sf"/>
</dbReference>
<evidence type="ECO:0000259" key="3">
    <source>
        <dbReference type="Pfam" id="PF03435"/>
    </source>
</evidence>
<sequence>MASRAYDVVLYGATGFTGSMAAQYLAAHPQAPKVAFAGRNEAKIRNVIAKLTNVSKERVDSIGVLVASAEDEASLQHMAQSANVLINMVGPYALYKGFEVAKACAEAGTGYVDLTGESSVYKHIVKDLHSVSKQTKAILVPSSGFDSLPFDLSTYMAVKAVREATGQTADIDYALCGYLIKGSVSGGTIASLAEQAKEHDIGFRDPYDLSPKRGTQVAKAVKVRALPQFAHKYGSYTLFTPHNTGVANRTWGLLEEAQQGDRYGPKFRYLEGYVTHSAVGAYLVSSVMLLITWLLTHTTNVGSWMRKAVPQGTGAPMEKQLKGFANIRTVAFANDGKTKGLATFKVKGDPGYLKTAAFISETALTIAFEKQRLQPVARQGGVLTPAAMGGEVLAERLSKYAGVTIETKDVSNSLNMAEEIK</sequence>
<feature type="transmembrane region" description="Helical" evidence="2">
    <location>
        <begin position="273"/>
        <end position="296"/>
    </location>
</feature>
<keyword evidence="5" id="KW-1185">Reference proteome</keyword>
<dbReference type="RefSeq" id="XP_017991935.1">
    <property type="nucleotide sequence ID" value="XM_018138695.1"/>
</dbReference>
<dbReference type="EMBL" id="LGAV01000004">
    <property type="protein sequence ID" value="KOS14303.1"/>
    <property type="molecule type" value="Genomic_DNA"/>
</dbReference>
<dbReference type="Proteomes" id="UP000037751">
    <property type="component" value="Unassembled WGS sequence"/>
</dbReference>
<dbReference type="PANTHER" id="PTHR12286">
    <property type="entry name" value="SACCHAROPINE DEHYDROGENASE-LIKE OXIDOREDUCTASE"/>
    <property type="match status" value="1"/>
</dbReference>
<organism evidence="4 5">
    <name type="scientific">Malassezia pachydermatis</name>
    <dbReference type="NCBI Taxonomy" id="77020"/>
    <lineage>
        <taxon>Eukaryota</taxon>
        <taxon>Fungi</taxon>
        <taxon>Dikarya</taxon>
        <taxon>Basidiomycota</taxon>
        <taxon>Ustilaginomycotina</taxon>
        <taxon>Malasseziomycetes</taxon>
        <taxon>Malasseziales</taxon>
        <taxon>Malasseziaceae</taxon>
        <taxon>Malassezia</taxon>
    </lineage>
</organism>
<feature type="domain" description="Saccharopine dehydrogenase NADP binding" evidence="3">
    <location>
        <begin position="8"/>
        <end position="129"/>
    </location>
</feature>
<dbReference type="GeneID" id="28730571"/>
<dbReference type="STRING" id="77020.A0A0N0RS89"/>
<dbReference type="GO" id="GO:0009247">
    <property type="term" value="P:glycolipid biosynthetic process"/>
    <property type="evidence" value="ECO:0007669"/>
    <property type="project" value="TreeGrafter"/>
</dbReference>
<dbReference type="GO" id="GO:0005886">
    <property type="term" value="C:plasma membrane"/>
    <property type="evidence" value="ECO:0007669"/>
    <property type="project" value="TreeGrafter"/>
</dbReference>
<reference evidence="4 5" key="1">
    <citation type="submission" date="2015-07" db="EMBL/GenBank/DDBJ databases">
        <title>Draft Genome Sequence of Malassezia furfur CBS1878 and Malassezia pachydermatis CBS1879.</title>
        <authorList>
            <person name="Triana S."/>
            <person name="Ohm R."/>
            <person name="Gonzalez A."/>
            <person name="DeCock H."/>
            <person name="Restrepo S."/>
            <person name="Celis A."/>
        </authorList>
    </citation>
    <scope>NUCLEOTIDE SEQUENCE [LARGE SCALE GENOMIC DNA]</scope>
    <source>
        <strain evidence="4 5">CBS 1879</strain>
    </source>
</reference>
<comment type="caution">
    <text evidence="4">The sequence shown here is derived from an EMBL/GenBank/DDBJ whole genome shotgun (WGS) entry which is preliminary data.</text>
</comment>